<dbReference type="EMBL" id="LT629701">
    <property type="protein sequence ID" value="SDM34664.1"/>
    <property type="molecule type" value="Genomic_DNA"/>
</dbReference>
<protein>
    <submittedName>
        <fullName evidence="2">Flavin containing amine oxidoreductase</fullName>
    </submittedName>
</protein>
<accession>A0A1G9SGQ1</accession>
<sequence>MTKVVVVGAGLAGLSAAEVLVSAGVDVEVLEAADEVGGRVRTDVVDGYRLDRGFQILCPAYPEVRARVDLEALRPKAFGSGVLVRKNGGLHALTDPRTGPSAWRDVLAQRLLGPGDLAALAVLAGRDWIADDRGLLTATDRSTRAELARWTLSGEAVNDLLRPFLAGVFLEPELATSSRFFHLILRSFARAAPVVPAAGMVALPRQLAARLPEGTVRLKTPVVEVMAGGVRLMDGERVTADAVVVATDGSVAATLLPELAEPRWNAVTTWYFSAAEPPQTRPVLVLDGDGGPVVNTVVLSQVADTYAPKDRALVAASVLGAGNDVSEATVREHVARLYDVDTRSWETVARYAIPRALPAMPAPHRLRRPVRVGARRYVAGDHRDTSSIQGALVSGRRAARAVLADITVGIGAGA</sequence>
<dbReference type="Gene3D" id="3.50.50.60">
    <property type="entry name" value="FAD/NAD(P)-binding domain"/>
    <property type="match status" value="1"/>
</dbReference>
<evidence type="ECO:0000313" key="2">
    <source>
        <dbReference type="EMBL" id="SDM34664.1"/>
    </source>
</evidence>
<keyword evidence="3" id="KW-1185">Reference proteome</keyword>
<dbReference type="InterPro" id="IPR002937">
    <property type="entry name" value="Amino_oxidase"/>
</dbReference>
<dbReference type="GO" id="GO:0016491">
    <property type="term" value="F:oxidoreductase activity"/>
    <property type="evidence" value="ECO:0007669"/>
    <property type="project" value="InterPro"/>
</dbReference>
<dbReference type="OrthoDB" id="9767561at2"/>
<organism evidence="2 3">
    <name type="scientific">Allokutzneria albata</name>
    <name type="common">Kibdelosporangium albatum</name>
    <dbReference type="NCBI Taxonomy" id="211114"/>
    <lineage>
        <taxon>Bacteria</taxon>
        <taxon>Bacillati</taxon>
        <taxon>Actinomycetota</taxon>
        <taxon>Actinomycetes</taxon>
        <taxon>Pseudonocardiales</taxon>
        <taxon>Pseudonocardiaceae</taxon>
        <taxon>Allokutzneria</taxon>
    </lineage>
</organism>
<dbReference type="eggNOG" id="COG1232">
    <property type="taxonomic scope" value="Bacteria"/>
</dbReference>
<dbReference type="Proteomes" id="UP000183376">
    <property type="component" value="Chromosome I"/>
</dbReference>
<dbReference type="PRINTS" id="PR00419">
    <property type="entry name" value="ADXRDTASE"/>
</dbReference>
<dbReference type="SUPFAM" id="SSF51905">
    <property type="entry name" value="FAD/NAD(P)-binding domain"/>
    <property type="match status" value="1"/>
</dbReference>
<gene>
    <name evidence="2" type="ORF">SAMN04489726_1165</name>
</gene>
<name>A0A1G9SGQ1_ALLAB</name>
<dbReference type="AlphaFoldDB" id="A0A1G9SGQ1"/>
<evidence type="ECO:0000313" key="3">
    <source>
        <dbReference type="Proteomes" id="UP000183376"/>
    </source>
</evidence>
<dbReference type="RefSeq" id="WP_030432374.1">
    <property type="nucleotide sequence ID" value="NZ_JOEF01000026.1"/>
</dbReference>
<reference evidence="2 3" key="1">
    <citation type="submission" date="2016-10" db="EMBL/GenBank/DDBJ databases">
        <authorList>
            <person name="de Groot N.N."/>
        </authorList>
    </citation>
    <scope>NUCLEOTIDE SEQUENCE [LARGE SCALE GENOMIC DNA]</scope>
    <source>
        <strain evidence="2 3">DSM 44149</strain>
    </source>
</reference>
<dbReference type="Pfam" id="PF01593">
    <property type="entry name" value="Amino_oxidase"/>
    <property type="match status" value="1"/>
</dbReference>
<dbReference type="InterPro" id="IPR036188">
    <property type="entry name" value="FAD/NAD-bd_sf"/>
</dbReference>
<evidence type="ECO:0000259" key="1">
    <source>
        <dbReference type="Pfam" id="PF01593"/>
    </source>
</evidence>
<dbReference type="STRING" id="211114.SAMN04489726_1165"/>
<feature type="domain" description="Amine oxidase" evidence="1">
    <location>
        <begin position="11"/>
        <end position="403"/>
    </location>
</feature>
<dbReference type="PANTHER" id="PTHR42841">
    <property type="entry name" value="AMINE OXIDASE"/>
    <property type="match status" value="1"/>
</dbReference>
<proteinExistence type="predicted"/>